<feature type="transmembrane region" description="Helical" evidence="6">
    <location>
        <begin position="226"/>
        <end position="255"/>
    </location>
</feature>
<feature type="transmembrane region" description="Helical" evidence="6">
    <location>
        <begin position="64"/>
        <end position="89"/>
    </location>
</feature>
<keyword evidence="4 6" id="KW-1133">Transmembrane helix</keyword>
<evidence type="ECO:0000256" key="5">
    <source>
        <dbReference type="ARBA" id="ARBA00023136"/>
    </source>
</evidence>
<reference evidence="7" key="1">
    <citation type="submission" date="2021-05" db="EMBL/GenBank/DDBJ databases">
        <title>Novel Bacillus species.</title>
        <authorList>
            <person name="Liu G."/>
        </authorList>
    </citation>
    <scope>NUCLEOTIDE SEQUENCE</scope>
    <source>
        <strain evidence="7">FJAT-50051</strain>
    </source>
</reference>
<accession>A0A942T7B5</accession>
<protein>
    <submittedName>
        <fullName evidence="7">AI-2E family transporter</fullName>
    </submittedName>
</protein>
<keyword evidence="3 6" id="KW-0812">Transmembrane</keyword>
<feature type="transmembrane region" description="Helical" evidence="6">
    <location>
        <begin position="262"/>
        <end position="283"/>
    </location>
</feature>
<dbReference type="GO" id="GO:0055085">
    <property type="term" value="P:transmembrane transport"/>
    <property type="evidence" value="ECO:0007669"/>
    <property type="project" value="TreeGrafter"/>
</dbReference>
<evidence type="ECO:0000256" key="1">
    <source>
        <dbReference type="ARBA" id="ARBA00004141"/>
    </source>
</evidence>
<name>A0A942T7B5_9BACI</name>
<gene>
    <name evidence="7" type="ORF">KHB02_40205</name>
</gene>
<feature type="transmembrane region" description="Helical" evidence="6">
    <location>
        <begin position="34"/>
        <end position="52"/>
    </location>
</feature>
<feature type="transmembrane region" description="Helical" evidence="6">
    <location>
        <begin position="142"/>
        <end position="163"/>
    </location>
</feature>
<comment type="caution">
    <text evidence="7">The sequence shown here is derived from an EMBL/GenBank/DDBJ whole genome shotgun (WGS) entry which is preliminary data.</text>
</comment>
<dbReference type="PANTHER" id="PTHR21716:SF64">
    <property type="entry name" value="AI-2 TRANSPORT PROTEIN TQSA"/>
    <property type="match status" value="1"/>
</dbReference>
<sequence length="355" mass="37180">MTDADERAPSAAVVLTVIGGAVLAVAGVRASSWLLAPCLLGVVIVVLTRPAYRALRLRGCPDLVAVAVTFAAGLGVVLGIAAIVAYASVHLTLTVRSHRGELEQLVRSVQRMLVDAGLTGDQSEAFTELVSPRQLLQWSAAIAPPLVSVGTTAVFFLGFLLFLTIESTQVEERFAGVRARRPALVRSLRDATRLIRRYFAVTAVFAVVVGALDTVFLAAVGIPDPVLWGVLAAACNFIPYVGFVIGLVPPALLALLDGEPGLALTIVVVYVVLNSLVTTLLPAKVVGDVVGLAMSATVVSLVFWAWALGPLGAVLAVPCTLLVKAVFIDADPRARHLAPLLNSRAKNRGSARFSG</sequence>
<comment type="subcellular location">
    <subcellularLocation>
        <location evidence="1">Membrane</location>
        <topology evidence="1">Multi-pass membrane protein</topology>
    </subcellularLocation>
</comment>
<dbReference type="Pfam" id="PF01594">
    <property type="entry name" value="AI-2E_transport"/>
    <property type="match status" value="1"/>
</dbReference>
<evidence type="ECO:0000256" key="6">
    <source>
        <dbReference type="SAM" id="Phobius"/>
    </source>
</evidence>
<dbReference type="InterPro" id="IPR002549">
    <property type="entry name" value="AI-2E-like"/>
</dbReference>
<keyword evidence="5 6" id="KW-0472">Membrane</keyword>
<organism evidence="7">
    <name type="scientific">Neobacillus citreus</name>
    <dbReference type="NCBI Taxonomy" id="2833578"/>
    <lineage>
        <taxon>Bacteria</taxon>
        <taxon>Bacillati</taxon>
        <taxon>Bacillota</taxon>
        <taxon>Bacilli</taxon>
        <taxon>Bacillales</taxon>
        <taxon>Bacillaceae</taxon>
        <taxon>Neobacillus</taxon>
    </lineage>
</organism>
<comment type="similarity">
    <text evidence="2">Belongs to the autoinducer-2 exporter (AI-2E) (TC 2.A.86) family.</text>
</comment>
<evidence type="ECO:0000256" key="3">
    <source>
        <dbReference type="ARBA" id="ARBA00022692"/>
    </source>
</evidence>
<dbReference type="EMBL" id="JAGYPE010000008">
    <property type="protein sequence ID" value="MBS4187602.1"/>
    <property type="molecule type" value="Genomic_DNA"/>
</dbReference>
<proteinExistence type="inferred from homology"/>
<evidence type="ECO:0000256" key="2">
    <source>
        <dbReference type="ARBA" id="ARBA00009773"/>
    </source>
</evidence>
<feature type="transmembrane region" description="Helical" evidence="6">
    <location>
        <begin position="198"/>
        <end position="220"/>
    </location>
</feature>
<dbReference type="PANTHER" id="PTHR21716">
    <property type="entry name" value="TRANSMEMBRANE PROTEIN"/>
    <property type="match status" value="1"/>
</dbReference>
<feature type="transmembrane region" description="Helical" evidence="6">
    <location>
        <begin position="12"/>
        <end position="28"/>
    </location>
</feature>
<dbReference type="AlphaFoldDB" id="A0A942T7B5"/>
<evidence type="ECO:0000313" key="7">
    <source>
        <dbReference type="EMBL" id="MBS4187602.1"/>
    </source>
</evidence>
<dbReference type="GO" id="GO:0016020">
    <property type="term" value="C:membrane"/>
    <property type="evidence" value="ECO:0007669"/>
    <property type="project" value="UniProtKB-SubCell"/>
</dbReference>
<feature type="transmembrane region" description="Helical" evidence="6">
    <location>
        <begin position="303"/>
        <end position="327"/>
    </location>
</feature>
<evidence type="ECO:0000256" key="4">
    <source>
        <dbReference type="ARBA" id="ARBA00022989"/>
    </source>
</evidence>